<dbReference type="InterPro" id="IPR012677">
    <property type="entry name" value="Nucleotide-bd_a/b_plait_sf"/>
</dbReference>
<dbReference type="SUPFAM" id="SSF54928">
    <property type="entry name" value="RNA-binding domain, RBD"/>
    <property type="match status" value="1"/>
</dbReference>
<feature type="domain" description="RRM" evidence="12">
    <location>
        <begin position="167"/>
        <end position="233"/>
    </location>
</feature>
<gene>
    <name evidence="13" type="ORF">PROFUN_10975</name>
</gene>
<feature type="compositionally biased region" description="Basic and acidic residues" evidence="11">
    <location>
        <begin position="114"/>
        <end position="148"/>
    </location>
</feature>
<dbReference type="GO" id="GO:0030532">
    <property type="term" value="C:small nuclear ribonucleoprotein complex"/>
    <property type="evidence" value="ECO:0007669"/>
    <property type="project" value="UniProtKB-ARBA"/>
</dbReference>
<protein>
    <recommendedName>
        <fullName evidence="12">RRM domain-containing protein</fullName>
    </recommendedName>
</protein>
<evidence type="ECO:0000313" key="14">
    <source>
        <dbReference type="Proteomes" id="UP000241769"/>
    </source>
</evidence>
<evidence type="ECO:0000256" key="6">
    <source>
        <dbReference type="ARBA" id="ARBA00022884"/>
    </source>
</evidence>
<evidence type="ECO:0000256" key="2">
    <source>
        <dbReference type="ARBA" id="ARBA00007243"/>
    </source>
</evidence>
<evidence type="ECO:0000256" key="5">
    <source>
        <dbReference type="ARBA" id="ARBA00022737"/>
    </source>
</evidence>
<keyword evidence="4" id="KW-0747">Spliceosome</keyword>
<evidence type="ECO:0000256" key="3">
    <source>
        <dbReference type="ARBA" id="ARBA00022664"/>
    </source>
</evidence>
<feature type="region of interest" description="Disordered" evidence="11">
    <location>
        <begin position="111"/>
        <end position="164"/>
    </location>
</feature>
<evidence type="ECO:0000313" key="13">
    <source>
        <dbReference type="EMBL" id="PRP81445.1"/>
    </source>
</evidence>
<dbReference type="AlphaFoldDB" id="A0A2P6NBW9"/>
<sequence>MAENGEQKNGEDVQPNQTLYINNLNERIKKEELRKALYSMFSQFGTVLDVVALKTLRMRGQAFVVYKDTTTATNAMRQMQSFPFFDKPMRVQYAKGKSDIISKLEGSFTAKNKTAADRKKEDEKKLEEKKARKAAEPKKAEKRKRDEETSVASGTSHVQPKQLPPNNVLFVENLPEQANELMLQMLFQQFPGYKEVRMVAGKPGIAFVEYDNEIESAAAMNGLQHFKITPTNLMSHRPDLMVHGCSDVAVVDISPCNKLDNTNHTTDTMQTTTTSTAAGGITAVPTQDMHRHETAKGAAGGAAAASVIPGVGTVVGGAIGAAVGHHKKKEHETEGTHQYT</sequence>
<dbReference type="FunFam" id="3.30.70.330:FF:000029">
    <property type="entry name" value="U2 small nuclear ribonucleoprotein B"/>
    <property type="match status" value="1"/>
</dbReference>
<keyword evidence="3" id="KW-0507">mRNA processing</keyword>
<dbReference type="PANTHER" id="PTHR10501">
    <property type="entry name" value="U1 SMALL NUCLEAR RIBONUCLEOPROTEIN A/U2 SMALL NUCLEAR RIBONUCLEOPROTEIN B"/>
    <property type="match status" value="1"/>
</dbReference>
<dbReference type="PROSITE" id="PS50102">
    <property type="entry name" value="RRM"/>
    <property type="match status" value="2"/>
</dbReference>
<keyword evidence="8" id="KW-0539">Nucleus</keyword>
<feature type="compositionally biased region" description="Polar residues" evidence="11">
    <location>
        <begin position="150"/>
        <end position="159"/>
    </location>
</feature>
<keyword evidence="9" id="KW-0687">Ribonucleoprotein</keyword>
<dbReference type="STRING" id="1890364.A0A2P6NBW9"/>
<keyword evidence="7" id="KW-0508">mRNA splicing</keyword>
<name>A0A2P6NBW9_9EUKA</name>
<organism evidence="13 14">
    <name type="scientific">Planoprotostelium fungivorum</name>
    <dbReference type="NCBI Taxonomy" id="1890364"/>
    <lineage>
        <taxon>Eukaryota</taxon>
        <taxon>Amoebozoa</taxon>
        <taxon>Evosea</taxon>
        <taxon>Variosea</taxon>
        <taxon>Cavosteliida</taxon>
        <taxon>Cavosteliaceae</taxon>
        <taxon>Planoprotostelium</taxon>
    </lineage>
</organism>
<dbReference type="GO" id="GO:0005681">
    <property type="term" value="C:spliceosomal complex"/>
    <property type="evidence" value="ECO:0007669"/>
    <property type="project" value="UniProtKB-KW"/>
</dbReference>
<dbReference type="CDD" id="cd12247">
    <property type="entry name" value="RRM2_U1A_like"/>
    <property type="match status" value="1"/>
</dbReference>
<evidence type="ECO:0000256" key="10">
    <source>
        <dbReference type="PROSITE-ProRule" id="PRU00176"/>
    </source>
</evidence>
<comment type="caution">
    <text evidence="13">The sequence shown here is derived from an EMBL/GenBank/DDBJ whole genome shotgun (WGS) entry which is preliminary data.</text>
</comment>
<reference evidence="13 14" key="1">
    <citation type="journal article" date="2018" name="Genome Biol. Evol.">
        <title>Multiple Roots of Fruiting Body Formation in Amoebozoa.</title>
        <authorList>
            <person name="Hillmann F."/>
            <person name="Forbes G."/>
            <person name="Novohradska S."/>
            <person name="Ferling I."/>
            <person name="Riege K."/>
            <person name="Groth M."/>
            <person name="Westermann M."/>
            <person name="Marz M."/>
            <person name="Spaller T."/>
            <person name="Winckler T."/>
            <person name="Schaap P."/>
            <person name="Glockner G."/>
        </authorList>
    </citation>
    <scope>NUCLEOTIDE SEQUENCE [LARGE SCALE GENOMIC DNA]</scope>
    <source>
        <strain evidence="13 14">Jena</strain>
    </source>
</reference>
<dbReference type="GO" id="GO:0006397">
    <property type="term" value="P:mRNA processing"/>
    <property type="evidence" value="ECO:0007669"/>
    <property type="project" value="UniProtKB-KW"/>
</dbReference>
<dbReference type="InterPro" id="IPR000504">
    <property type="entry name" value="RRM_dom"/>
</dbReference>
<dbReference type="FunFam" id="3.30.70.330:FF:000039">
    <property type="entry name" value="U1 small nuclear ribonucleoprotein A"/>
    <property type="match status" value="1"/>
</dbReference>
<dbReference type="InterPro" id="IPR035979">
    <property type="entry name" value="RBD_domain_sf"/>
</dbReference>
<dbReference type="OrthoDB" id="277802at2759"/>
<proteinExistence type="inferred from homology"/>
<keyword evidence="14" id="KW-1185">Reference proteome</keyword>
<evidence type="ECO:0000256" key="4">
    <source>
        <dbReference type="ARBA" id="ARBA00022728"/>
    </source>
</evidence>
<evidence type="ECO:0000259" key="12">
    <source>
        <dbReference type="PROSITE" id="PS50102"/>
    </source>
</evidence>
<comment type="similarity">
    <text evidence="2">Belongs to the RRM U1 A/B'' family.</text>
</comment>
<evidence type="ECO:0000256" key="9">
    <source>
        <dbReference type="ARBA" id="ARBA00023274"/>
    </source>
</evidence>
<dbReference type="EMBL" id="MDYQ01000124">
    <property type="protein sequence ID" value="PRP81445.1"/>
    <property type="molecule type" value="Genomic_DNA"/>
</dbReference>
<dbReference type="FunCoup" id="A0A2P6NBW9">
    <property type="interactions" value="836"/>
</dbReference>
<comment type="subcellular location">
    <subcellularLocation>
        <location evidence="1">Nucleus</location>
    </subcellularLocation>
</comment>
<dbReference type="CDD" id="cd12246">
    <property type="entry name" value="RRM1_U1A_like"/>
    <property type="match status" value="1"/>
</dbReference>
<evidence type="ECO:0000256" key="7">
    <source>
        <dbReference type="ARBA" id="ARBA00023187"/>
    </source>
</evidence>
<evidence type="ECO:0000256" key="8">
    <source>
        <dbReference type="ARBA" id="ARBA00023242"/>
    </source>
</evidence>
<evidence type="ECO:0000256" key="1">
    <source>
        <dbReference type="ARBA" id="ARBA00004123"/>
    </source>
</evidence>
<dbReference type="InParanoid" id="A0A2P6NBW9"/>
<dbReference type="Proteomes" id="UP000241769">
    <property type="component" value="Unassembled WGS sequence"/>
</dbReference>
<dbReference type="GO" id="GO:0008380">
    <property type="term" value="P:RNA splicing"/>
    <property type="evidence" value="ECO:0007669"/>
    <property type="project" value="UniProtKB-KW"/>
</dbReference>
<dbReference type="GO" id="GO:0003723">
    <property type="term" value="F:RNA binding"/>
    <property type="evidence" value="ECO:0007669"/>
    <property type="project" value="UniProtKB-UniRule"/>
</dbReference>
<keyword evidence="6 10" id="KW-0694">RNA-binding</keyword>
<keyword evidence="5" id="KW-0677">Repeat</keyword>
<feature type="domain" description="RRM" evidence="12">
    <location>
        <begin position="17"/>
        <end position="96"/>
    </location>
</feature>
<evidence type="ECO:0000256" key="11">
    <source>
        <dbReference type="SAM" id="MobiDB-lite"/>
    </source>
</evidence>
<dbReference type="SMART" id="SM00360">
    <property type="entry name" value="RRM"/>
    <property type="match status" value="2"/>
</dbReference>
<dbReference type="Gene3D" id="3.30.70.330">
    <property type="match status" value="2"/>
</dbReference>
<accession>A0A2P6NBW9</accession>
<dbReference type="Pfam" id="PF00076">
    <property type="entry name" value="RRM_1"/>
    <property type="match status" value="2"/>
</dbReference>